<evidence type="ECO:0000313" key="2">
    <source>
        <dbReference type="Proteomes" id="UP000821853"/>
    </source>
</evidence>
<name>A0A9J6GYK7_HAELO</name>
<dbReference type="VEuPathDB" id="VectorBase:HLOH_065522"/>
<reference evidence="1 2" key="1">
    <citation type="journal article" date="2020" name="Cell">
        <title>Large-Scale Comparative Analyses of Tick Genomes Elucidate Their Genetic Diversity and Vector Capacities.</title>
        <authorList>
            <consortium name="Tick Genome and Microbiome Consortium (TIGMIC)"/>
            <person name="Jia N."/>
            <person name="Wang J."/>
            <person name="Shi W."/>
            <person name="Du L."/>
            <person name="Sun Y."/>
            <person name="Zhan W."/>
            <person name="Jiang J.F."/>
            <person name="Wang Q."/>
            <person name="Zhang B."/>
            <person name="Ji P."/>
            <person name="Bell-Sakyi L."/>
            <person name="Cui X.M."/>
            <person name="Yuan T.T."/>
            <person name="Jiang B.G."/>
            <person name="Yang W.F."/>
            <person name="Lam T.T."/>
            <person name="Chang Q.C."/>
            <person name="Ding S.J."/>
            <person name="Wang X.J."/>
            <person name="Zhu J.G."/>
            <person name="Ruan X.D."/>
            <person name="Zhao L."/>
            <person name="Wei J.T."/>
            <person name="Ye R.Z."/>
            <person name="Que T.C."/>
            <person name="Du C.H."/>
            <person name="Zhou Y.H."/>
            <person name="Cheng J.X."/>
            <person name="Dai P.F."/>
            <person name="Guo W.B."/>
            <person name="Han X.H."/>
            <person name="Huang E.J."/>
            <person name="Li L.F."/>
            <person name="Wei W."/>
            <person name="Gao Y.C."/>
            <person name="Liu J.Z."/>
            <person name="Shao H.Z."/>
            <person name="Wang X."/>
            <person name="Wang C.C."/>
            <person name="Yang T.C."/>
            <person name="Huo Q.B."/>
            <person name="Li W."/>
            <person name="Chen H.Y."/>
            <person name="Chen S.E."/>
            <person name="Zhou L.G."/>
            <person name="Ni X.B."/>
            <person name="Tian J.H."/>
            <person name="Sheng Y."/>
            <person name="Liu T."/>
            <person name="Pan Y.S."/>
            <person name="Xia L.Y."/>
            <person name="Li J."/>
            <person name="Zhao F."/>
            <person name="Cao W.C."/>
        </authorList>
    </citation>
    <scope>NUCLEOTIDE SEQUENCE [LARGE SCALE GENOMIC DNA]</scope>
    <source>
        <strain evidence="1">HaeL-2018</strain>
    </source>
</reference>
<proteinExistence type="predicted"/>
<accession>A0A9J6GYK7</accession>
<dbReference type="OrthoDB" id="6489900at2759"/>
<dbReference type="Proteomes" id="UP000821853">
    <property type="component" value="Chromosome 8"/>
</dbReference>
<dbReference type="EMBL" id="JABSTR010000010">
    <property type="protein sequence ID" value="KAH9380315.1"/>
    <property type="molecule type" value="Genomic_DNA"/>
</dbReference>
<protein>
    <submittedName>
        <fullName evidence="1">Uncharacterized protein</fullName>
    </submittedName>
</protein>
<keyword evidence="2" id="KW-1185">Reference proteome</keyword>
<gene>
    <name evidence="1" type="ORF">HPB48_013159</name>
</gene>
<evidence type="ECO:0000313" key="1">
    <source>
        <dbReference type="EMBL" id="KAH9380315.1"/>
    </source>
</evidence>
<sequence length="137" mass="15129">MLIGHASTGTLNGLLGQFTGHRRYFATALAPAVVYHALEMHIFKKTGPQSWSRVTGPEGAFVSTDYPTSRSEDGSDLRSQGKKGKYLLENFARPMKDPILVNENTGRRYLALEYAGHLLSMAFLEISADGLKFHTPE</sequence>
<organism evidence="1 2">
    <name type="scientific">Haemaphysalis longicornis</name>
    <name type="common">Bush tick</name>
    <dbReference type="NCBI Taxonomy" id="44386"/>
    <lineage>
        <taxon>Eukaryota</taxon>
        <taxon>Metazoa</taxon>
        <taxon>Ecdysozoa</taxon>
        <taxon>Arthropoda</taxon>
        <taxon>Chelicerata</taxon>
        <taxon>Arachnida</taxon>
        <taxon>Acari</taxon>
        <taxon>Parasitiformes</taxon>
        <taxon>Ixodida</taxon>
        <taxon>Ixodoidea</taxon>
        <taxon>Ixodidae</taxon>
        <taxon>Haemaphysalinae</taxon>
        <taxon>Haemaphysalis</taxon>
    </lineage>
</organism>
<dbReference type="AlphaFoldDB" id="A0A9J6GYK7"/>
<comment type="caution">
    <text evidence="1">The sequence shown here is derived from an EMBL/GenBank/DDBJ whole genome shotgun (WGS) entry which is preliminary data.</text>
</comment>